<dbReference type="Pfam" id="PF05402">
    <property type="entry name" value="PqqD"/>
    <property type="match status" value="1"/>
</dbReference>
<accession>A0A3A3GQ29</accession>
<gene>
    <name evidence="1" type="ORF">DQX05_01035</name>
</gene>
<proteinExistence type="predicted"/>
<evidence type="ECO:0000313" key="2">
    <source>
        <dbReference type="Proteomes" id="UP000266177"/>
    </source>
</evidence>
<evidence type="ECO:0000313" key="1">
    <source>
        <dbReference type="EMBL" id="RJG26651.1"/>
    </source>
</evidence>
<dbReference type="Gene3D" id="1.10.10.1150">
    <property type="entry name" value="Coenzyme PQQ synthesis protein D (PqqD)"/>
    <property type="match status" value="1"/>
</dbReference>
<organism evidence="1 2">
    <name type="scientific">Paenibacillus thiaminolyticus</name>
    <name type="common">Bacillus thiaminolyticus</name>
    <dbReference type="NCBI Taxonomy" id="49283"/>
    <lineage>
        <taxon>Bacteria</taxon>
        <taxon>Bacillati</taxon>
        <taxon>Bacillota</taxon>
        <taxon>Bacilli</taxon>
        <taxon>Bacillales</taxon>
        <taxon>Paenibacillaceae</taxon>
        <taxon>Paenibacillus</taxon>
    </lineage>
</organism>
<dbReference type="Proteomes" id="UP000266177">
    <property type="component" value="Unassembled WGS sequence"/>
</dbReference>
<dbReference type="AlphaFoldDB" id="A0A3A3GQ29"/>
<dbReference type="InterPro" id="IPR008792">
    <property type="entry name" value="PQQD"/>
</dbReference>
<sequence length="99" mass="11197">MSKLHSITPVDTLVQCEGHIVSDMAGEKVMLSVQKGKYYNLGTLGGEIWDMLITPVKAEHIIRSILSEYEVESSECEEDILLFLSDLEHEGLIRHVKRL</sequence>
<dbReference type="OrthoDB" id="1495225at2"/>
<dbReference type="EMBL" id="QYZD01000001">
    <property type="protein sequence ID" value="RJG26651.1"/>
    <property type="molecule type" value="Genomic_DNA"/>
</dbReference>
<name>A0A3A3GQ29_PANTH</name>
<dbReference type="NCBIfam" id="NF033536">
    <property type="entry name" value="lasso_PqqD_Bac"/>
    <property type="match status" value="1"/>
</dbReference>
<comment type="caution">
    <text evidence="1">The sequence shown here is derived from an EMBL/GenBank/DDBJ whole genome shotgun (WGS) entry which is preliminary data.</text>
</comment>
<dbReference type="InterPro" id="IPR041881">
    <property type="entry name" value="PqqD_sf"/>
</dbReference>
<dbReference type="RefSeq" id="WP_119790116.1">
    <property type="nucleotide sequence ID" value="NZ_CP094446.1"/>
</dbReference>
<reference evidence="1 2" key="1">
    <citation type="submission" date="2018-09" db="EMBL/GenBank/DDBJ databases">
        <title>Paenibacillus SK2017-BO5.</title>
        <authorList>
            <person name="Piskunova J.V."/>
            <person name="Dubiley S.A."/>
            <person name="Severinov K.V."/>
        </authorList>
    </citation>
    <scope>NUCLEOTIDE SEQUENCE [LARGE SCALE GENOMIC DNA]</scope>
    <source>
        <strain evidence="1 2">BO5</strain>
    </source>
</reference>
<protein>
    <submittedName>
        <fullName evidence="1">Lasso peptide biosynthesis PqqD family chaperone</fullName>
    </submittedName>
</protein>